<dbReference type="EMBL" id="JAMPLM010000027">
    <property type="protein sequence ID" value="MEP1061119.1"/>
    <property type="molecule type" value="Genomic_DNA"/>
</dbReference>
<evidence type="ECO:0000313" key="4">
    <source>
        <dbReference type="Proteomes" id="UP001476950"/>
    </source>
</evidence>
<keyword evidence="2" id="KW-0732">Signal</keyword>
<organism evidence="3 4">
    <name type="scientific">Stenomitos frigidus AS-A4</name>
    <dbReference type="NCBI Taxonomy" id="2933935"/>
    <lineage>
        <taxon>Bacteria</taxon>
        <taxon>Bacillati</taxon>
        <taxon>Cyanobacteriota</taxon>
        <taxon>Cyanophyceae</taxon>
        <taxon>Leptolyngbyales</taxon>
        <taxon>Leptolyngbyaceae</taxon>
        <taxon>Stenomitos</taxon>
    </lineage>
</organism>
<evidence type="ECO:0000256" key="1">
    <source>
        <dbReference type="SAM" id="MobiDB-lite"/>
    </source>
</evidence>
<proteinExistence type="predicted"/>
<gene>
    <name evidence="3" type="ORF">NDI38_22060</name>
</gene>
<comment type="caution">
    <text evidence="3">The sequence shown here is derived from an EMBL/GenBank/DDBJ whole genome shotgun (WGS) entry which is preliminary data.</text>
</comment>
<dbReference type="Proteomes" id="UP001476950">
    <property type="component" value="Unassembled WGS sequence"/>
</dbReference>
<accession>A0ABV0KPF3</accession>
<protein>
    <recommendedName>
        <fullName evidence="5">Low temperature-induced protein</fullName>
    </recommendedName>
</protein>
<feature type="compositionally biased region" description="Basic and acidic residues" evidence="1">
    <location>
        <begin position="49"/>
        <end position="60"/>
    </location>
</feature>
<evidence type="ECO:0000313" key="3">
    <source>
        <dbReference type="EMBL" id="MEP1061119.1"/>
    </source>
</evidence>
<keyword evidence="4" id="KW-1185">Reference proteome</keyword>
<feature type="chain" id="PRO_5046592485" description="Low temperature-induced protein" evidence="2">
    <location>
        <begin position="32"/>
        <end position="120"/>
    </location>
</feature>
<evidence type="ECO:0008006" key="5">
    <source>
        <dbReference type="Google" id="ProtNLM"/>
    </source>
</evidence>
<name>A0ABV0KPF3_9CYAN</name>
<evidence type="ECO:0000256" key="2">
    <source>
        <dbReference type="SAM" id="SignalP"/>
    </source>
</evidence>
<dbReference type="RefSeq" id="WP_190449184.1">
    <property type="nucleotide sequence ID" value="NZ_JAMPLM010000027.1"/>
</dbReference>
<sequence length="120" mass="12938">MKDVLTALRPLRFLVMLCLCAVMLFSSVAPAFAVPAKNEPNPEANQAAKEYEQESRDAIATDHPPNLEETQAKTKGGGLNEVQGKAGLDEMKRPANASGTPSVEKDVKNIIEKVQEKFGG</sequence>
<feature type="signal peptide" evidence="2">
    <location>
        <begin position="1"/>
        <end position="31"/>
    </location>
</feature>
<feature type="region of interest" description="Disordered" evidence="1">
    <location>
        <begin position="35"/>
        <end position="107"/>
    </location>
</feature>
<reference evidence="3 4" key="1">
    <citation type="submission" date="2022-04" db="EMBL/GenBank/DDBJ databases">
        <title>Positive selection, recombination, and allopatry shape intraspecific diversity of widespread and dominant cyanobacteria.</title>
        <authorList>
            <person name="Wei J."/>
            <person name="Shu W."/>
            <person name="Hu C."/>
        </authorList>
    </citation>
    <scope>NUCLEOTIDE SEQUENCE [LARGE SCALE GENOMIC DNA]</scope>
    <source>
        <strain evidence="3 4">AS-A4</strain>
    </source>
</reference>